<feature type="chain" id="PRO_5047251294" evidence="1">
    <location>
        <begin position="24"/>
        <end position="88"/>
    </location>
</feature>
<proteinExistence type="predicted"/>
<evidence type="ECO:0000256" key="1">
    <source>
        <dbReference type="SAM" id="SignalP"/>
    </source>
</evidence>
<accession>A0ABS4AG48</accession>
<gene>
    <name evidence="2" type="ORF">J8J14_14630</name>
</gene>
<evidence type="ECO:0000313" key="2">
    <source>
        <dbReference type="EMBL" id="MBP0446010.1"/>
    </source>
</evidence>
<dbReference type="Proteomes" id="UP000681594">
    <property type="component" value="Unassembled WGS sequence"/>
</dbReference>
<name>A0ABS4AG48_9PROT</name>
<keyword evidence="3" id="KW-1185">Reference proteome</keyword>
<organism evidence="2 3">
    <name type="scientific">Pararoseomonas baculiformis</name>
    <dbReference type="NCBI Taxonomy" id="2820812"/>
    <lineage>
        <taxon>Bacteria</taxon>
        <taxon>Pseudomonadati</taxon>
        <taxon>Pseudomonadota</taxon>
        <taxon>Alphaproteobacteria</taxon>
        <taxon>Acetobacterales</taxon>
        <taxon>Acetobacteraceae</taxon>
        <taxon>Pararoseomonas</taxon>
    </lineage>
</organism>
<sequence>MTRGLFALALAASVGFAVPQAQANDGIFGNMLSRLARADAPKADAGAVIQERERQARDMRREYWQRERARLAEAQFTREASNRSIAVR</sequence>
<feature type="signal peptide" evidence="1">
    <location>
        <begin position="1"/>
        <end position="23"/>
    </location>
</feature>
<protein>
    <submittedName>
        <fullName evidence="2">Uncharacterized protein</fullName>
    </submittedName>
</protein>
<dbReference type="RefSeq" id="WP_209380280.1">
    <property type="nucleotide sequence ID" value="NZ_JAGIZB010000013.1"/>
</dbReference>
<evidence type="ECO:0000313" key="3">
    <source>
        <dbReference type="Proteomes" id="UP000681594"/>
    </source>
</evidence>
<dbReference type="EMBL" id="JAGIZB010000013">
    <property type="protein sequence ID" value="MBP0446010.1"/>
    <property type="molecule type" value="Genomic_DNA"/>
</dbReference>
<reference evidence="2 3" key="1">
    <citation type="submission" date="2021-03" db="EMBL/GenBank/DDBJ databases">
        <authorList>
            <person name="So Y."/>
        </authorList>
    </citation>
    <scope>NUCLEOTIDE SEQUENCE [LARGE SCALE GENOMIC DNA]</scope>
    <source>
        <strain evidence="2 3">SSH11</strain>
    </source>
</reference>
<keyword evidence="1" id="KW-0732">Signal</keyword>
<comment type="caution">
    <text evidence="2">The sequence shown here is derived from an EMBL/GenBank/DDBJ whole genome shotgun (WGS) entry which is preliminary data.</text>
</comment>